<keyword evidence="1" id="KW-1133">Transmembrane helix</keyword>
<keyword evidence="1" id="KW-0472">Membrane</keyword>
<evidence type="ECO:0000256" key="1">
    <source>
        <dbReference type="SAM" id="Phobius"/>
    </source>
</evidence>
<dbReference type="KEGG" id="nsg:H3L94_00485"/>
<dbReference type="Proteomes" id="UP000514752">
    <property type="component" value="Chromosome"/>
</dbReference>
<organism evidence="2 3">
    <name type="scientific">Neisseria shayeganii</name>
    <dbReference type="NCBI Taxonomy" id="607712"/>
    <lineage>
        <taxon>Bacteria</taxon>
        <taxon>Pseudomonadati</taxon>
        <taxon>Pseudomonadota</taxon>
        <taxon>Betaproteobacteria</taxon>
        <taxon>Neisseriales</taxon>
        <taxon>Neisseriaceae</taxon>
        <taxon>Neisseria</taxon>
    </lineage>
</organism>
<feature type="transmembrane region" description="Helical" evidence="1">
    <location>
        <begin position="120"/>
        <end position="140"/>
    </location>
</feature>
<protein>
    <submittedName>
        <fullName evidence="2">Uncharacterized protein</fullName>
    </submittedName>
</protein>
<proteinExistence type="predicted"/>
<feature type="transmembrane region" description="Helical" evidence="1">
    <location>
        <begin position="58"/>
        <end position="80"/>
    </location>
</feature>
<feature type="transmembrane region" description="Helical" evidence="1">
    <location>
        <begin position="160"/>
        <end position="180"/>
    </location>
</feature>
<dbReference type="AlphaFoldDB" id="A0A7D7RMY1"/>
<gene>
    <name evidence="2" type="ORF">H3L94_00485</name>
</gene>
<evidence type="ECO:0000313" key="3">
    <source>
        <dbReference type="Proteomes" id="UP000514752"/>
    </source>
</evidence>
<sequence>MPQHPSPDPDSAAQARHARLRKLGGLLLACFAAAIFPAWFGLIMLAAQLGWAVSATQLMAWLASALLACGVWPWILYMMYYDPQHQPESRLPAQHRWFDSPPAPMPPLPPLSRADRALRLLILLLGMVALFFLCGNEAPFADLTEAVSTLSVQPHAYGSLSGFLALMLLAAIGPPTLYFADHQLEQTPPNSLHRLILARQTHWLVCAGLAWAACFLAGQMTIPIIFEYL</sequence>
<reference evidence="2 3" key="1">
    <citation type="submission" date="2020-07" db="EMBL/GenBank/DDBJ databases">
        <title>Genomic diversity of species in the Neisseriaceae family.</title>
        <authorList>
            <person name="Vincent A.T."/>
            <person name="Bernet E."/>
            <person name="Veyrier F.J."/>
        </authorList>
    </citation>
    <scope>NUCLEOTIDE SEQUENCE [LARGE SCALE GENOMIC DNA]</scope>
    <source>
        <strain evidence="2 3">DSM 22244</strain>
    </source>
</reference>
<accession>A0A7D7RMY1</accession>
<dbReference type="RefSeq" id="WP_182122225.1">
    <property type="nucleotide sequence ID" value="NZ_CP059567.1"/>
</dbReference>
<feature type="transmembrane region" description="Helical" evidence="1">
    <location>
        <begin position="201"/>
        <end position="226"/>
    </location>
</feature>
<evidence type="ECO:0000313" key="2">
    <source>
        <dbReference type="EMBL" id="QMT40582.1"/>
    </source>
</evidence>
<dbReference type="EMBL" id="CP059567">
    <property type="protein sequence ID" value="QMT40582.1"/>
    <property type="molecule type" value="Genomic_DNA"/>
</dbReference>
<feature type="transmembrane region" description="Helical" evidence="1">
    <location>
        <begin position="26"/>
        <end position="52"/>
    </location>
</feature>
<name>A0A7D7RMY1_9NEIS</name>
<keyword evidence="1" id="KW-0812">Transmembrane</keyword>